<dbReference type="Proteomes" id="UP000193642">
    <property type="component" value="Unassembled WGS sequence"/>
</dbReference>
<evidence type="ECO:0000256" key="2">
    <source>
        <dbReference type="ARBA" id="ARBA00023098"/>
    </source>
</evidence>
<dbReference type="AlphaFoldDB" id="A0A1Y2CZM2"/>
<dbReference type="EMBL" id="MCGO01000003">
    <property type="protein sequence ID" value="ORY52481.1"/>
    <property type="molecule type" value="Genomic_DNA"/>
</dbReference>
<dbReference type="InterPro" id="IPR000073">
    <property type="entry name" value="AB_hydrolase_1"/>
</dbReference>
<keyword evidence="2" id="KW-0443">Lipid metabolism</keyword>
<dbReference type="Gene3D" id="3.40.50.1820">
    <property type="entry name" value="alpha/beta hydrolase"/>
    <property type="match status" value="1"/>
</dbReference>
<dbReference type="InterPro" id="IPR029058">
    <property type="entry name" value="AB_hydrolase_fold"/>
</dbReference>
<evidence type="ECO:0000259" key="3">
    <source>
        <dbReference type="Pfam" id="PF00561"/>
    </source>
</evidence>
<keyword evidence="4" id="KW-0378">Hydrolase</keyword>
<dbReference type="GO" id="GO:0016042">
    <property type="term" value="P:lipid catabolic process"/>
    <property type="evidence" value="ECO:0007669"/>
    <property type="project" value="UniProtKB-KW"/>
</dbReference>
<dbReference type="SUPFAM" id="SSF53474">
    <property type="entry name" value="alpha/beta-Hydrolases"/>
    <property type="match status" value="1"/>
</dbReference>
<organism evidence="4 5">
    <name type="scientific">Rhizoclosmatium globosum</name>
    <dbReference type="NCBI Taxonomy" id="329046"/>
    <lineage>
        <taxon>Eukaryota</taxon>
        <taxon>Fungi</taxon>
        <taxon>Fungi incertae sedis</taxon>
        <taxon>Chytridiomycota</taxon>
        <taxon>Chytridiomycota incertae sedis</taxon>
        <taxon>Chytridiomycetes</taxon>
        <taxon>Chytridiales</taxon>
        <taxon>Chytriomycetaceae</taxon>
        <taxon>Rhizoclosmatium</taxon>
    </lineage>
</organism>
<evidence type="ECO:0000313" key="4">
    <source>
        <dbReference type="EMBL" id="ORY52481.1"/>
    </source>
</evidence>
<name>A0A1Y2CZM2_9FUNG</name>
<dbReference type="OrthoDB" id="9974421at2759"/>
<sequence length="476" mass="53738">MGLSSSAWVCSPNADVHRNLAFVLADSGFDVWIVNGRGANATETRQKSTESKPWDFSIDEISYYDVPAVVDYVLNMTGRQSVAYVGFSQGSTAALAALSISDELNKKINVCVCLAPPIQPSLPENKVLRSVILKMGPEILYKVLGREQFLKIAQTWLPLTPPHFNSFVIRKAFEILFGWDCSSFGCRDRQAAVLSHSFWGVPVKNMVQWFQIITENSSVLHYNSFQEKKAFSHTTERTFAPVKYPLKQISTNLYLFVGAADNLCDISVGKQYLPPHARLTLIKNYNHLDLIWAVDAKEKVWDHLIPILKNPYAETRIALKKTVSFARGTNYDPQPVRGTITTDVFAAWSSRFKSMGMPRDEEVQRKEVGEKFSRALMETMEGSKFFIDDSEDSDDEHIYSPEQDAIGAAYEQHTMDIVDVLDRIGDELHLDSLEVTPNESSLNNRTEQWLKSLETQLPIRSSEYILDNSSQGQEAK</sequence>
<keyword evidence="1" id="KW-0442">Lipid degradation</keyword>
<keyword evidence="5" id="KW-1185">Reference proteome</keyword>
<evidence type="ECO:0000313" key="5">
    <source>
        <dbReference type="Proteomes" id="UP000193642"/>
    </source>
</evidence>
<accession>A0A1Y2CZM2</accession>
<dbReference type="PANTHER" id="PTHR11005">
    <property type="entry name" value="LYSOSOMAL ACID LIPASE-RELATED"/>
    <property type="match status" value="1"/>
</dbReference>
<evidence type="ECO:0000256" key="1">
    <source>
        <dbReference type="ARBA" id="ARBA00022963"/>
    </source>
</evidence>
<dbReference type="Pfam" id="PF00561">
    <property type="entry name" value="Abhydrolase_1"/>
    <property type="match status" value="1"/>
</dbReference>
<protein>
    <submittedName>
        <fullName evidence="4">Alpha/beta-hydrolase</fullName>
    </submittedName>
</protein>
<gene>
    <name evidence="4" type="ORF">BCR33DRAFT_845632</name>
</gene>
<comment type="caution">
    <text evidence="4">The sequence shown here is derived from an EMBL/GenBank/DDBJ whole genome shotgun (WGS) entry which is preliminary data.</text>
</comment>
<dbReference type="STRING" id="329046.A0A1Y2CZM2"/>
<reference evidence="4 5" key="1">
    <citation type="submission" date="2016-07" db="EMBL/GenBank/DDBJ databases">
        <title>Pervasive Adenine N6-methylation of Active Genes in Fungi.</title>
        <authorList>
            <consortium name="DOE Joint Genome Institute"/>
            <person name="Mondo S.J."/>
            <person name="Dannebaum R.O."/>
            <person name="Kuo R.C."/>
            <person name="Labutti K."/>
            <person name="Haridas S."/>
            <person name="Kuo A."/>
            <person name="Salamov A."/>
            <person name="Ahrendt S.R."/>
            <person name="Lipzen A."/>
            <person name="Sullivan W."/>
            <person name="Andreopoulos W.B."/>
            <person name="Clum A."/>
            <person name="Lindquist E."/>
            <person name="Daum C."/>
            <person name="Ramamoorthy G.K."/>
            <person name="Gryganskyi A."/>
            <person name="Culley D."/>
            <person name="Magnuson J.K."/>
            <person name="James T.Y."/>
            <person name="O'Malley M.A."/>
            <person name="Stajich J.E."/>
            <person name="Spatafora J.W."/>
            <person name="Visel A."/>
            <person name="Grigoriev I.V."/>
        </authorList>
    </citation>
    <scope>NUCLEOTIDE SEQUENCE [LARGE SCALE GENOMIC DNA]</scope>
    <source>
        <strain evidence="4 5">JEL800</strain>
    </source>
</reference>
<feature type="domain" description="AB hydrolase-1" evidence="3">
    <location>
        <begin position="17"/>
        <end position="125"/>
    </location>
</feature>
<proteinExistence type="predicted"/>
<dbReference type="GO" id="GO:0016787">
    <property type="term" value="F:hydrolase activity"/>
    <property type="evidence" value="ECO:0007669"/>
    <property type="project" value="UniProtKB-KW"/>
</dbReference>